<dbReference type="SMART" id="SM00409">
    <property type="entry name" value="IG"/>
    <property type="match status" value="2"/>
</dbReference>
<dbReference type="GO" id="GO:0030246">
    <property type="term" value="F:carbohydrate binding"/>
    <property type="evidence" value="ECO:0007669"/>
    <property type="project" value="UniProtKB-KW"/>
</dbReference>
<dbReference type="SUPFAM" id="SSF48726">
    <property type="entry name" value="Immunoglobulin"/>
    <property type="match status" value="3"/>
</dbReference>
<sequence>LVPCTFTYPASYYTDNFWDYRPDTRLYGYWYKDPANESQDPPVASSDPSRGVSQETQGRFRLAGELVYGDCSLLIREAQWRDTGRYFFRFEKGTLKYSYLFNSDGTDAKVAISVPGTLLAREPVTVICTAPGHCSGQFYSRPLPSTPCSPFSLGIFTPSCPPWLWFHGGSLGGPNPPAHLPVPDVWGAEADVVSLETQEGDSLSLSCEVGSRSKGTLSWAKGNESLSPGQEGAGHLELPNLSRGDAGEYWCWVKNSYGLASRTLRVHVQTLEKTLQITVSRANRNPSTLVANGSQLSAREGDSLRFLCSVASSPPAVLGWVRGGRIIEGASLEGENQLRLELPNVTAEDGGLYGCWAQNKQSSAQGTFRLLIESGMLPIPGHLLGAPTGQEMHFCSCLLCYQVLLIRQCMQGAPCLLYPSENAMNASAWSVQP</sequence>
<proteinExistence type="inferred from homology"/>
<evidence type="ECO:0000256" key="7">
    <source>
        <dbReference type="ARBA" id="ARBA00038361"/>
    </source>
</evidence>
<dbReference type="Gene3D" id="2.60.40.10">
    <property type="entry name" value="Immunoglobulins"/>
    <property type="match status" value="3"/>
</dbReference>
<dbReference type="InterPro" id="IPR003598">
    <property type="entry name" value="Ig_sub2"/>
</dbReference>
<evidence type="ECO:0000256" key="3">
    <source>
        <dbReference type="ARBA" id="ARBA00022734"/>
    </source>
</evidence>
<keyword evidence="4" id="KW-0130">Cell adhesion</keyword>
<dbReference type="GO" id="GO:0007155">
    <property type="term" value="P:cell adhesion"/>
    <property type="evidence" value="ECO:0007669"/>
    <property type="project" value="UniProtKB-KW"/>
</dbReference>
<reference evidence="10" key="1">
    <citation type="journal article" date="2017" name="PLoS ONE">
        <title>The Agassiz's desert tortoise genome provides a resource for the conservation of a threatened species.</title>
        <authorList>
            <person name="Tollis M."/>
            <person name="DeNardo D.F."/>
            <person name="Cornelius J.A."/>
            <person name="Dolby G.A."/>
            <person name="Edwards T."/>
            <person name="Henen B.T."/>
            <person name="Karl A.E."/>
            <person name="Murphy R.W."/>
            <person name="Kusumi K."/>
        </authorList>
    </citation>
    <scope>NUCLEOTIDE SEQUENCE [LARGE SCALE GENOMIC DNA]</scope>
</reference>
<evidence type="ECO:0000313" key="10">
    <source>
        <dbReference type="Proteomes" id="UP000291020"/>
    </source>
</evidence>
<organism evidence="9 10">
    <name type="scientific">Gopherus agassizii</name>
    <name type="common">Agassiz's desert tortoise</name>
    <dbReference type="NCBI Taxonomy" id="38772"/>
    <lineage>
        <taxon>Eukaryota</taxon>
        <taxon>Metazoa</taxon>
        <taxon>Chordata</taxon>
        <taxon>Craniata</taxon>
        <taxon>Vertebrata</taxon>
        <taxon>Euteleostomi</taxon>
        <taxon>Archelosauria</taxon>
        <taxon>Testudinata</taxon>
        <taxon>Testudines</taxon>
        <taxon>Cryptodira</taxon>
        <taxon>Durocryptodira</taxon>
        <taxon>Testudinoidea</taxon>
        <taxon>Testudinidae</taxon>
        <taxon>Gopherus</taxon>
    </lineage>
</organism>
<dbReference type="SMART" id="SM00408">
    <property type="entry name" value="IGc2"/>
    <property type="match status" value="2"/>
</dbReference>
<dbReference type="PROSITE" id="PS50835">
    <property type="entry name" value="IG_LIKE"/>
    <property type="match status" value="2"/>
</dbReference>
<comment type="subcellular location">
    <subcellularLocation>
        <location evidence="1">Membrane</location>
        <topology evidence="1">Single-pass type I membrane protein</topology>
    </subcellularLocation>
</comment>
<keyword evidence="3" id="KW-0430">Lectin</keyword>
<reference evidence="9" key="2">
    <citation type="submission" date="2025-08" db="UniProtKB">
        <authorList>
            <consortium name="Ensembl"/>
        </authorList>
    </citation>
    <scope>IDENTIFICATION</scope>
</reference>
<protein>
    <recommendedName>
        <fullName evidence="8">Ig-like domain-containing protein</fullName>
    </recommendedName>
</protein>
<dbReference type="AlphaFoldDB" id="A0A452IBR9"/>
<dbReference type="InterPro" id="IPR036179">
    <property type="entry name" value="Ig-like_dom_sf"/>
</dbReference>
<evidence type="ECO:0000256" key="6">
    <source>
        <dbReference type="ARBA" id="ARBA00023136"/>
    </source>
</evidence>
<feature type="domain" description="Ig-like" evidence="8">
    <location>
        <begin position="183"/>
        <end position="267"/>
    </location>
</feature>
<dbReference type="InterPro" id="IPR013106">
    <property type="entry name" value="Ig_V-set"/>
</dbReference>
<evidence type="ECO:0000256" key="1">
    <source>
        <dbReference type="ARBA" id="ARBA00004479"/>
    </source>
</evidence>
<dbReference type="Pfam" id="PF07686">
    <property type="entry name" value="V-set"/>
    <property type="match status" value="1"/>
</dbReference>
<dbReference type="PANTHER" id="PTHR12035">
    <property type="entry name" value="SIALIC ACID BINDING IMMUNOGLOBULIN-LIKE LECTIN"/>
    <property type="match status" value="1"/>
</dbReference>
<keyword evidence="2" id="KW-0812">Transmembrane</keyword>
<dbReference type="InterPro" id="IPR013098">
    <property type="entry name" value="Ig_I-set"/>
</dbReference>
<dbReference type="InterPro" id="IPR051036">
    <property type="entry name" value="SIGLEC"/>
</dbReference>
<evidence type="ECO:0000256" key="5">
    <source>
        <dbReference type="ARBA" id="ARBA00022989"/>
    </source>
</evidence>
<keyword evidence="10" id="KW-1185">Reference proteome</keyword>
<evidence type="ECO:0000256" key="4">
    <source>
        <dbReference type="ARBA" id="ARBA00022889"/>
    </source>
</evidence>
<dbReference type="Proteomes" id="UP000291020">
    <property type="component" value="Unassembled WGS sequence"/>
</dbReference>
<keyword evidence="6" id="KW-0472">Membrane</keyword>
<reference evidence="9" key="3">
    <citation type="submission" date="2025-09" db="UniProtKB">
        <authorList>
            <consortium name="Ensembl"/>
        </authorList>
    </citation>
    <scope>IDENTIFICATION</scope>
</reference>
<evidence type="ECO:0000256" key="2">
    <source>
        <dbReference type="ARBA" id="ARBA00022692"/>
    </source>
</evidence>
<dbReference type="InterPro" id="IPR003599">
    <property type="entry name" value="Ig_sub"/>
</dbReference>
<keyword evidence="5" id="KW-1133">Transmembrane helix</keyword>
<dbReference type="GO" id="GO:0005886">
    <property type="term" value="C:plasma membrane"/>
    <property type="evidence" value="ECO:0007669"/>
    <property type="project" value="TreeGrafter"/>
</dbReference>
<comment type="similarity">
    <text evidence="7">Belongs to the immunoglobulin superfamily. SIGLEC (sialic acid binding Ig-like lectin) family.</text>
</comment>
<dbReference type="PANTHER" id="PTHR12035:SF125">
    <property type="entry name" value="SIALIC ACID-BINDING IG-LIKE LECTIN 5"/>
    <property type="match status" value="1"/>
</dbReference>
<dbReference type="InterPro" id="IPR013783">
    <property type="entry name" value="Ig-like_fold"/>
</dbReference>
<dbReference type="Pfam" id="PF13927">
    <property type="entry name" value="Ig_3"/>
    <property type="match status" value="1"/>
</dbReference>
<dbReference type="Pfam" id="PF07679">
    <property type="entry name" value="I-set"/>
    <property type="match status" value="1"/>
</dbReference>
<dbReference type="InterPro" id="IPR007110">
    <property type="entry name" value="Ig-like_dom"/>
</dbReference>
<accession>A0A452IBR9</accession>
<evidence type="ECO:0000313" key="9">
    <source>
        <dbReference type="Ensembl" id="ENSGAGP00000025185.1"/>
    </source>
</evidence>
<evidence type="ECO:0000259" key="8">
    <source>
        <dbReference type="PROSITE" id="PS50835"/>
    </source>
</evidence>
<dbReference type="GO" id="GO:0033691">
    <property type="term" value="F:sialic acid binding"/>
    <property type="evidence" value="ECO:0007669"/>
    <property type="project" value="TreeGrafter"/>
</dbReference>
<feature type="domain" description="Ig-like" evidence="8">
    <location>
        <begin position="286"/>
        <end position="371"/>
    </location>
</feature>
<dbReference type="Ensembl" id="ENSGAGT00000028673.1">
    <property type="protein sequence ID" value="ENSGAGP00000025185.1"/>
    <property type="gene ID" value="ENSGAGG00000018408.1"/>
</dbReference>
<name>A0A452IBR9_9SAUR</name>